<accession>A0A6V8HM54</accession>
<keyword evidence="1" id="KW-0808">Transferase</keyword>
<feature type="compositionally biased region" description="Basic and acidic residues" evidence="3">
    <location>
        <begin position="390"/>
        <end position="400"/>
    </location>
</feature>
<name>A0A6V8HM54_TALPI</name>
<dbReference type="InterPro" id="IPR051556">
    <property type="entry name" value="N-term/lysine_N-AcTrnsfr"/>
</dbReference>
<feature type="compositionally biased region" description="Polar residues" evidence="3">
    <location>
        <begin position="50"/>
        <end position="61"/>
    </location>
</feature>
<dbReference type="PANTHER" id="PTHR42919:SF8">
    <property type="entry name" value="N-ALPHA-ACETYLTRANSFERASE 50"/>
    <property type="match status" value="1"/>
</dbReference>
<dbReference type="Gene3D" id="3.40.630.30">
    <property type="match status" value="1"/>
</dbReference>
<dbReference type="AlphaFoldDB" id="A0A6V8HM54"/>
<keyword evidence="5" id="KW-1185">Reference proteome</keyword>
<dbReference type="GO" id="GO:0016746">
    <property type="term" value="F:acyltransferase activity"/>
    <property type="evidence" value="ECO:0007669"/>
    <property type="project" value="UniProtKB-KW"/>
</dbReference>
<dbReference type="GO" id="GO:0007064">
    <property type="term" value="P:mitotic sister chromatid cohesion"/>
    <property type="evidence" value="ECO:0007669"/>
    <property type="project" value="TreeGrafter"/>
</dbReference>
<dbReference type="PANTHER" id="PTHR42919">
    <property type="entry name" value="N-ALPHA-ACETYLTRANSFERASE"/>
    <property type="match status" value="1"/>
</dbReference>
<sequence length="400" mass="43715">MAYQVFAKAQAQQRTATNTTPTTATSPPLSPPSLLAKQPPLHPAPLVLPQSATSSSSNTHRPPSIGDPNFTPEPFSEPLTSYQTPHPHVTIDPVRTAHIPSLSRITGLLLPIRYPSSFYTACITDPVIASLSRVAVYHDHPVPSGPSTETTFGGAHPSTPSTAGGAGLGGTDKVIGGIRCRLERLFPEFSGLNGQDSRPPPTNLYIQTLHLLSPHRGNGVAASLLNSLLFAKPPSGSSKSYRVSSLVRHYNIHSVTAHVHETNDEGLRWYVARGFHVEDGVVKGYYRRLNPGGARIVRLDLDWDNDEQEEDRKDTPQEDLEQSLQSSDVSKATKSANEEQSDDDEDDDWEKLEAEEDDADDHGVVHLTDSQILDDNSPISTTSSSGKRKRDLEHFQKRHK</sequence>
<feature type="compositionally biased region" description="Polar residues" evidence="3">
    <location>
        <begin position="368"/>
        <end position="385"/>
    </location>
</feature>
<organism evidence="4 5">
    <name type="scientific">Talaromyces pinophilus</name>
    <name type="common">Penicillium pinophilum</name>
    <dbReference type="NCBI Taxonomy" id="128442"/>
    <lineage>
        <taxon>Eukaryota</taxon>
        <taxon>Fungi</taxon>
        <taxon>Dikarya</taxon>
        <taxon>Ascomycota</taxon>
        <taxon>Pezizomycotina</taxon>
        <taxon>Eurotiomycetes</taxon>
        <taxon>Eurotiomycetidae</taxon>
        <taxon>Eurotiales</taxon>
        <taxon>Trichocomaceae</taxon>
        <taxon>Talaromyces</taxon>
        <taxon>Talaromyces sect. Talaromyces</taxon>
    </lineage>
</organism>
<feature type="region of interest" description="Disordered" evidence="3">
    <location>
        <begin position="145"/>
        <end position="168"/>
    </location>
</feature>
<evidence type="ECO:0000256" key="1">
    <source>
        <dbReference type="ARBA" id="ARBA00022679"/>
    </source>
</evidence>
<feature type="compositionally biased region" description="Low complexity" evidence="3">
    <location>
        <begin position="7"/>
        <end position="39"/>
    </location>
</feature>
<dbReference type="EMBL" id="DF933830">
    <property type="protein sequence ID" value="GAM39774.1"/>
    <property type="molecule type" value="Genomic_DNA"/>
</dbReference>
<dbReference type="SUPFAM" id="SSF55729">
    <property type="entry name" value="Acyl-CoA N-acyltransferases (Nat)"/>
    <property type="match status" value="1"/>
</dbReference>
<feature type="compositionally biased region" description="Acidic residues" evidence="3">
    <location>
        <begin position="339"/>
        <end position="360"/>
    </location>
</feature>
<feature type="region of interest" description="Disordered" evidence="3">
    <location>
        <begin position="307"/>
        <end position="400"/>
    </location>
</feature>
<gene>
    <name evidence="4" type="ORF">TCE0_034r11591</name>
</gene>
<evidence type="ECO:0000313" key="5">
    <source>
        <dbReference type="Proteomes" id="UP000053095"/>
    </source>
</evidence>
<feature type="compositionally biased region" description="Polar residues" evidence="3">
    <location>
        <begin position="322"/>
        <end position="335"/>
    </location>
</feature>
<comment type="caution">
    <text evidence="4">The sequence shown here is derived from an EMBL/GenBank/DDBJ whole genome shotgun (WGS) entry which is preliminary data.</text>
</comment>
<dbReference type="InterPro" id="IPR016181">
    <property type="entry name" value="Acyl_CoA_acyltransferase"/>
</dbReference>
<evidence type="ECO:0000256" key="2">
    <source>
        <dbReference type="ARBA" id="ARBA00023315"/>
    </source>
</evidence>
<dbReference type="GO" id="GO:0031415">
    <property type="term" value="C:NatA complex"/>
    <property type="evidence" value="ECO:0007669"/>
    <property type="project" value="TreeGrafter"/>
</dbReference>
<evidence type="ECO:0000256" key="3">
    <source>
        <dbReference type="SAM" id="MobiDB-lite"/>
    </source>
</evidence>
<evidence type="ECO:0000313" key="4">
    <source>
        <dbReference type="EMBL" id="GAM39774.1"/>
    </source>
</evidence>
<reference evidence="5" key="1">
    <citation type="journal article" date="2015" name="Genome Announc.">
        <title>Draft genome sequence of Talaromyces cellulolyticus strain Y-94, a source of lignocellulosic biomass-degrading enzymes.</title>
        <authorList>
            <person name="Fujii T."/>
            <person name="Koike H."/>
            <person name="Sawayama S."/>
            <person name="Yano S."/>
            <person name="Inoue H."/>
        </authorList>
    </citation>
    <scope>NUCLEOTIDE SEQUENCE [LARGE SCALE GENOMIC DNA]</scope>
    <source>
        <strain evidence="5">Y-94</strain>
    </source>
</reference>
<proteinExistence type="predicted"/>
<protein>
    <submittedName>
        <fullName evidence="4">GNAT family acetyltransferase</fullName>
    </submittedName>
</protein>
<feature type="region of interest" description="Disordered" evidence="3">
    <location>
        <begin position="1"/>
        <end position="88"/>
    </location>
</feature>
<keyword evidence="2" id="KW-0012">Acyltransferase</keyword>
<dbReference type="Proteomes" id="UP000053095">
    <property type="component" value="Unassembled WGS sequence"/>
</dbReference>